<keyword evidence="4 7" id="KW-0812">Transmembrane</keyword>
<dbReference type="EMBL" id="ML976705">
    <property type="protein sequence ID" value="KAF1969923.1"/>
    <property type="molecule type" value="Genomic_DNA"/>
</dbReference>
<reference evidence="8" key="1">
    <citation type="journal article" date="2020" name="Stud. Mycol.">
        <title>101 Dothideomycetes genomes: a test case for predicting lifestyles and emergence of pathogens.</title>
        <authorList>
            <person name="Haridas S."/>
            <person name="Albert R."/>
            <person name="Binder M."/>
            <person name="Bloem J."/>
            <person name="Labutti K."/>
            <person name="Salamov A."/>
            <person name="Andreopoulos B."/>
            <person name="Baker S."/>
            <person name="Barry K."/>
            <person name="Bills G."/>
            <person name="Bluhm B."/>
            <person name="Cannon C."/>
            <person name="Castanera R."/>
            <person name="Culley D."/>
            <person name="Daum C."/>
            <person name="Ezra D."/>
            <person name="Gonzalez J."/>
            <person name="Henrissat B."/>
            <person name="Kuo A."/>
            <person name="Liang C."/>
            <person name="Lipzen A."/>
            <person name="Lutzoni F."/>
            <person name="Magnuson J."/>
            <person name="Mondo S."/>
            <person name="Nolan M."/>
            <person name="Ohm R."/>
            <person name="Pangilinan J."/>
            <person name="Park H.-J."/>
            <person name="Ramirez L."/>
            <person name="Alfaro M."/>
            <person name="Sun H."/>
            <person name="Tritt A."/>
            <person name="Yoshinaga Y."/>
            <person name="Zwiers L.-H."/>
            <person name="Turgeon B."/>
            <person name="Goodwin S."/>
            <person name="Spatafora J."/>
            <person name="Crous P."/>
            <person name="Grigoriev I."/>
        </authorList>
    </citation>
    <scope>NUCLEOTIDE SEQUENCE</scope>
    <source>
        <strain evidence="8">CBS 107.79</strain>
    </source>
</reference>
<dbReference type="InterPro" id="IPR001248">
    <property type="entry name" value="Pur-cyt_permease"/>
</dbReference>
<feature type="transmembrane region" description="Helical" evidence="7">
    <location>
        <begin position="349"/>
        <end position="368"/>
    </location>
</feature>
<dbReference type="GO" id="GO:0005886">
    <property type="term" value="C:plasma membrane"/>
    <property type="evidence" value="ECO:0007669"/>
    <property type="project" value="TreeGrafter"/>
</dbReference>
<organism evidence="8 9">
    <name type="scientific">Bimuria novae-zelandiae CBS 107.79</name>
    <dbReference type="NCBI Taxonomy" id="1447943"/>
    <lineage>
        <taxon>Eukaryota</taxon>
        <taxon>Fungi</taxon>
        <taxon>Dikarya</taxon>
        <taxon>Ascomycota</taxon>
        <taxon>Pezizomycotina</taxon>
        <taxon>Dothideomycetes</taxon>
        <taxon>Pleosporomycetidae</taxon>
        <taxon>Pleosporales</taxon>
        <taxon>Massarineae</taxon>
        <taxon>Didymosphaeriaceae</taxon>
        <taxon>Bimuria</taxon>
    </lineage>
</organism>
<dbReference type="GO" id="GO:0022857">
    <property type="term" value="F:transmembrane transporter activity"/>
    <property type="evidence" value="ECO:0007669"/>
    <property type="project" value="InterPro"/>
</dbReference>
<evidence type="ECO:0000256" key="2">
    <source>
        <dbReference type="ARBA" id="ARBA00008974"/>
    </source>
</evidence>
<evidence type="ECO:0000256" key="3">
    <source>
        <dbReference type="ARBA" id="ARBA00022448"/>
    </source>
</evidence>
<feature type="transmembrane region" description="Helical" evidence="7">
    <location>
        <begin position="310"/>
        <end position="329"/>
    </location>
</feature>
<dbReference type="InterPro" id="IPR026030">
    <property type="entry name" value="Pur-cyt_permease_Fcy2/21/22"/>
</dbReference>
<dbReference type="AlphaFoldDB" id="A0A6A5UXP1"/>
<evidence type="ECO:0000256" key="6">
    <source>
        <dbReference type="ARBA" id="ARBA00023136"/>
    </source>
</evidence>
<keyword evidence="3" id="KW-0813">Transport</keyword>
<feature type="transmembrane region" description="Helical" evidence="7">
    <location>
        <begin position="120"/>
        <end position="139"/>
    </location>
</feature>
<comment type="similarity">
    <text evidence="2">Belongs to the purine-cytosine permease (2.A.39) family.</text>
</comment>
<dbReference type="Pfam" id="PF02133">
    <property type="entry name" value="Transp_cyt_pur"/>
    <property type="match status" value="1"/>
</dbReference>
<feature type="transmembrane region" description="Helical" evidence="7">
    <location>
        <begin position="206"/>
        <end position="227"/>
    </location>
</feature>
<keyword evidence="6 7" id="KW-0472">Membrane</keyword>
<name>A0A6A5UXP1_9PLEO</name>
<accession>A0A6A5UXP1</accession>
<dbReference type="PANTHER" id="PTHR31806:SF1">
    <property type="entry name" value="PURINE-CYTOSINE PERMEASE FCY2-RELATED"/>
    <property type="match status" value="1"/>
</dbReference>
<evidence type="ECO:0000313" key="8">
    <source>
        <dbReference type="EMBL" id="KAF1969923.1"/>
    </source>
</evidence>
<sequence length="375" mass="39925">MAIATLNTGMASASMGLGFRDCFAIILINLVSCLLPAWNATFGLTGLRMTTFSRYSFGYWGNLLVVVFSMISTTGWNAINSISGASALYAVSDGKCPQWVGTSAKHLDGNAIRSSTGGNGVAAAFSTIAIISSFAVSWINCAADYNVKIPVNTPRWKIFVATYIGITVPTVLVQTLGAALFTGTVVNPAWKAAYHKAGVGGPLKLALAPAGGFGNFLLVITALSSIPNFGPWALRIPRITFVTFGFVAAITASCCAAAFFEDTLLTFLSIIGYWTIVHLVVIIEEHVIFRRSSWSSYDWDAWARHDLLPFGWGAIAAFAFGFAGAALGMTVSWYTGPIAGTIGAKVGNVGHELTALFCGVSFPVFKWLEKRYSGR</sequence>
<feature type="transmembrane region" description="Helical" evidence="7">
    <location>
        <begin position="239"/>
        <end position="260"/>
    </location>
</feature>
<keyword evidence="9" id="KW-1185">Reference proteome</keyword>
<gene>
    <name evidence="8" type="ORF">BU23DRAFT_571217</name>
</gene>
<evidence type="ECO:0000256" key="4">
    <source>
        <dbReference type="ARBA" id="ARBA00022692"/>
    </source>
</evidence>
<feature type="transmembrane region" description="Helical" evidence="7">
    <location>
        <begin position="266"/>
        <end position="289"/>
    </location>
</feature>
<feature type="transmembrane region" description="Helical" evidence="7">
    <location>
        <begin position="160"/>
        <end position="186"/>
    </location>
</feature>
<dbReference type="OrthoDB" id="5428495at2759"/>
<comment type="subcellular location">
    <subcellularLocation>
        <location evidence="1">Membrane</location>
        <topology evidence="1">Multi-pass membrane protein</topology>
    </subcellularLocation>
</comment>
<evidence type="ECO:0000256" key="7">
    <source>
        <dbReference type="SAM" id="Phobius"/>
    </source>
</evidence>
<feature type="transmembrane region" description="Helical" evidence="7">
    <location>
        <begin position="23"/>
        <end position="47"/>
    </location>
</feature>
<protein>
    <recommendedName>
        <fullName evidence="10">Purine-cytosine permease FCY2</fullName>
    </recommendedName>
</protein>
<evidence type="ECO:0000313" key="9">
    <source>
        <dbReference type="Proteomes" id="UP000800036"/>
    </source>
</evidence>
<evidence type="ECO:0008006" key="10">
    <source>
        <dbReference type="Google" id="ProtNLM"/>
    </source>
</evidence>
<evidence type="ECO:0000256" key="5">
    <source>
        <dbReference type="ARBA" id="ARBA00022989"/>
    </source>
</evidence>
<dbReference type="Proteomes" id="UP000800036">
    <property type="component" value="Unassembled WGS sequence"/>
</dbReference>
<keyword evidence="5 7" id="KW-1133">Transmembrane helix</keyword>
<proteinExistence type="inferred from homology"/>
<dbReference type="Gene3D" id="1.10.4160.10">
    <property type="entry name" value="Hydantoin permease"/>
    <property type="match status" value="2"/>
</dbReference>
<feature type="transmembrane region" description="Helical" evidence="7">
    <location>
        <begin position="59"/>
        <end position="79"/>
    </location>
</feature>
<evidence type="ECO:0000256" key="1">
    <source>
        <dbReference type="ARBA" id="ARBA00004141"/>
    </source>
</evidence>
<dbReference type="PANTHER" id="PTHR31806">
    <property type="entry name" value="PURINE-CYTOSINE PERMEASE FCY2-RELATED"/>
    <property type="match status" value="1"/>
</dbReference>